<protein>
    <submittedName>
        <fullName evidence="2">Uncharacterized protein</fullName>
    </submittedName>
</protein>
<gene>
    <name evidence="2" type="ORF">B0T19DRAFT_472578</name>
</gene>
<evidence type="ECO:0000256" key="1">
    <source>
        <dbReference type="SAM" id="SignalP"/>
    </source>
</evidence>
<dbReference type="AlphaFoldDB" id="A0AAE0J6A2"/>
<feature type="chain" id="PRO_5041950690" evidence="1">
    <location>
        <begin position="19"/>
        <end position="614"/>
    </location>
</feature>
<dbReference type="Proteomes" id="UP001286456">
    <property type="component" value="Unassembled WGS sequence"/>
</dbReference>
<dbReference type="EMBL" id="JAUEPO010000001">
    <property type="protein sequence ID" value="KAK3337747.1"/>
    <property type="molecule type" value="Genomic_DNA"/>
</dbReference>
<organism evidence="2 3">
    <name type="scientific">Cercophora scortea</name>
    <dbReference type="NCBI Taxonomy" id="314031"/>
    <lineage>
        <taxon>Eukaryota</taxon>
        <taxon>Fungi</taxon>
        <taxon>Dikarya</taxon>
        <taxon>Ascomycota</taxon>
        <taxon>Pezizomycotina</taxon>
        <taxon>Sordariomycetes</taxon>
        <taxon>Sordariomycetidae</taxon>
        <taxon>Sordariales</taxon>
        <taxon>Lasiosphaeriaceae</taxon>
        <taxon>Cercophora</taxon>
    </lineage>
</organism>
<keyword evidence="3" id="KW-1185">Reference proteome</keyword>
<name>A0AAE0J6A2_9PEZI</name>
<keyword evidence="1" id="KW-0732">Signal</keyword>
<comment type="caution">
    <text evidence="2">The sequence shown here is derived from an EMBL/GenBank/DDBJ whole genome shotgun (WGS) entry which is preliminary data.</text>
</comment>
<reference evidence="2" key="2">
    <citation type="submission" date="2023-06" db="EMBL/GenBank/DDBJ databases">
        <authorList>
            <consortium name="Lawrence Berkeley National Laboratory"/>
            <person name="Haridas S."/>
            <person name="Hensen N."/>
            <person name="Bonometti L."/>
            <person name="Westerberg I."/>
            <person name="Brannstrom I.O."/>
            <person name="Guillou S."/>
            <person name="Cros-Aarteil S."/>
            <person name="Calhoun S."/>
            <person name="Kuo A."/>
            <person name="Mondo S."/>
            <person name="Pangilinan J."/>
            <person name="Riley R."/>
            <person name="Labutti K."/>
            <person name="Andreopoulos B."/>
            <person name="Lipzen A."/>
            <person name="Chen C."/>
            <person name="Yanf M."/>
            <person name="Daum C."/>
            <person name="Ng V."/>
            <person name="Clum A."/>
            <person name="Steindorff A."/>
            <person name="Ohm R."/>
            <person name="Martin F."/>
            <person name="Silar P."/>
            <person name="Natvig D."/>
            <person name="Lalanne C."/>
            <person name="Gautier V."/>
            <person name="Ament-Velasquez S.L."/>
            <person name="Kruys A."/>
            <person name="Hutchinson M.I."/>
            <person name="Powell A.J."/>
            <person name="Barry K."/>
            <person name="Miller A.N."/>
            <person name="Grigoriev I.V."/>
            <person name="Debuchy R."/>
            <person name="Gladieux P."/>
            <person name="Thoren M.H."/>
            <person name="Johannesson H."/>
        </authorList>
    </citation>
    <scope>NUCLEOTIDE SEQUENCE</scope>
    <source>
        <strain evidence="2">SMH4131-1</strain>
    </source>
</reference>
<evidence type="ECO:0000313" key="2">
    <source>
        <dbReference type="EMBL" id="KAK3337747.1"/>
    </source>
</evidence>
<reference evidence="2" key="1">
    <citation type="journal article" date="2023" name="Mol. Phylogenet. Evol.">
        <title>Genome-scale phylogeny and comparative genomics of the fungal order Sordariales.</title>
        <authorList>
            <person name="Hensen N."/>
            <person name="Bonometti L."/>
            <person name="Westerberg I."/>
            <person name="Brannstrom I.O."/>
            <person name="Guillou S."/>
            <person name="Cros-Aarteil S."/>
            <person name="Calhoun S."/>
            <person name="Haridas S."/>
            <person name="Kuo A."/>
            <person name="Mondo S."/>
            <person name="Pangilinan J."/>
            <person name="Riley R."/>
            <person name="LaButti K."/>
            <person name="Andreopoulos B."/>
            <person name="Lipzen A."/>
            <person name="Chen C."/>
            <person name="Yan M."/>
            <person name="Daum C."/>
            <person name="Ng V."/>
            <person name="Clum A."/>
            <person name="Steindorff A."/>
            <person name="Ohm R.A."/>
            <person name="Martin F."/>
            <person name="Silar P."/>
            <person name="Natvig D.O."/>
            <person name="Lalanne C."/>
            <person name="Gautier V."/>
            <person name="Ament-Velasquez S.L."/>
            <person name="Kruys A."/>
            <person name="Hutchinson M.I."/>
            <person name="Powell A.J."/>
            <person name="Barry K."/>
            <person name="Miller A.N."/>
            <person name="Grigoriev I.V."/>
            <person name="Debuchy R."/>
            <person name="Gladieux P."/>
            <person name="Hiltunen Thoren M."/>
            <person name="Johannesson H."/>
        </authorList>
    </citation>
    <scope>NUCLEOTIDE SEQUENCE</scope>
    <source>
        <strain evidence="2">SMH4131-1</strain>
    </source>
</reference>
<feature type="signal peptide" evidence="1">
    <location>
        <begin position="1"/>
        <end position="18"/>
    </location>
</feature>
<accession>A0AAE0J6A2</accession>
<sequence>MIASSILLMPLLASVASCSGLLPIHKADDLASRELALPHAPRDILLHTDPSELQRRAEASETFDIGFQVQNQVLYEGGWEGALPKPVPIPGTPGEVQVSEKFEFKLECKDCRTYGTVTAAINTDDGFTASLTFNGAGAFLEFGLEASDTLTVTFTLGRFFDRGKNLTSGGIEAKIGLGLDLVLSLDTKVAVAGGFQLCIPDGAQLTLDAGLAIDPDSFLPTANPAITKVPDITFSLLPLALSTAQANITAALILKTDIGIGSDLGSVGAGAYLTLVQVKLGEVISSSPNQCRRAIFADIESSAGAYAHAELTLDNNKNDTSNSDPLIAANPSVGTVFATAGTTTCLDGIAAATPTTTLLPPAPSSLASSLTLTLPCGLAQQTTTTTTTATTTTQSITACLAPGVIICPASLTQLVVVTGVETLTLTSTLCPSLFMTPSYPLINATSNSYIYPTGTGTGTGTGIITTTTTPDSGALPTTQATPQACPAAASILPLLPLPSAIISSLLPPDFANLTLPSGAAATVTGGVVQVAADTVSTAPTTTITTPPAGPITTIATVRAGNYTATASASMTTTSTGLGRIVTADAGPRRTAGVVGGSRVVVSLIGALAFALVVF</sequence>
<evidence type="ECO:0000313" key="3">
    <source>
        <dbReference type="Proteomes" id="UP001286456"/>
    </source>
</evidence>
<proteinExistence type="predicted"/>